<dbReference type="Proteomes" id="UP000011688">
    <property type="component" value="Unassembled WGS sequence"/>
</dbReference>
<dbReference type="OrthoDB" id="216728at2157"/>
<dbReference type="EMBL" id="AOIB01000027">
    <property type="protein sequence ID" value="ELY56525.1"/>
    <property type="molecule type" value="Genomic_DNA"/>
</dbReference>
<reference evidence="1 2" key="1">
    <citation type="journal article" date="2014" name="PLoS Genet.">
        <title>Phylogenetically driven sequencing of extremely halophilic archaea reveals strategies for static and dynamic osmo-response.</title>
        <authorList>
            <person name="Becker E.A."/>
            <person name="Seitzer P.M."/>
            <person name="Tritt A."/>
            <person name="Larsen D."/>
            <person name="Krusor M."/>
            <person name="Yao A.I."/>
            <person name="Wu D."/>
            <person name="Madern D."/>
            <person name="Eisen J.A."/>
            <person name="Darling A.E."/>
            <person name="Facciotti M.T."/>
        </authorList>
    </citation>
    <scope>NUCLEOTIDE SEQUENCE [LARGE SCALE GENOMIC DNA]</scope>
    <source>
        <strain evidence="1 2">DSM 10524</strain>
    </source>
</reference>
<evidence type="ECO:0000313" key="2">
    <source>
        <dbReference type="Proteomes" id="UP000011688"/>
    </source>
</evidence>
<protein>
    <submittedName>
        <fullName evidence="1">Uncharacterized protein</fullName>
    </submittedName>
</protein>
<dbReference type="RefSeq" id="WP_005557034.1">
    <property type="nucleotide sequence ID" value="NZ_AOIB01000027.1"/>
</dbReference>
<sequence length="151" mass="17695">MPVDVESDQWNKSKRVDILEVEIERFLQKNSEKAYSPAEISDHLTDEKPEVFPEILLTEESSARVSRIVLITSRLEKLAWHERVKAHALEGKLYYTNCEGGQFPIAEVERNIPNRFINIEQRIEEIDDELGTVRRMLQDLEEELPEDFDLL</sequence>
<gene>
    <name evidence="1" type="ORF">C491_13337</name>
</gene>
<dbReference type="eggNOG" id="arCOG02749">
    <property type="taxonomic scope" value="Archaea"/>
</dbReference>
<comment type="caution">
    <text evidence="1">The sequence shown here is derived from an EMBL/GenBank/DDBJ whole genome shotgun (WGS) entry which is preliminary data.</text>
</comment>
<keyword evidence="2" id="KW-1185">Reference proteome</keyword>
<evidence type="ECO:0000313" key="1">
    <source>
        <dbReference type="EMBL" id="ELY56525.1"/>
    </source>
</evidence>
<name>L9X4B7_9EURY</name>
<proteinExistence type="predicted"/>
<accession>L9X4B7</accession>
<dbReference type="AlphaFoldDB" id="L9X4B7"/>
<organism evidence="1 2">
    <name type="scientific">Natronococcus amylolyticus DSM 10524</name>
    <dbReference type="NCBI Taxonomy" id="1227497"/>
    <lineage>
        <taxon>Archaea</taxon>
        <taxon>Methanobacteriati</taxon>
        <taxon>Methanobacteriota</taxon>
        <taxon>Stenosarchaea group</taxon>
        <taxon>Halobacteria</taxon>
        <taxon>Halobacteriales</taxon>
        <taxon>Natrialbaceae</taxon>
        <taxon>Natronococcus</taxon>
    </lineage>
</organism>